<dbReference type="AlphaFoldDB" id="A0A923M4P9"/>
<accession>A0A923M4P9</accession>
<reference evidence="2" key="1">
    <citation type="submission" date="2020-08" db="EMBL/GenBank/DDBJ databases">
        <title>Ramlibacter sp. GTP1 16S ribosomal RNA gene genome sequencing and assembly.</title>
        <authorList>
            <person name="Kang M."/>
        </authorList>
    </citation>
    <scope>NUCLEOTIDE SEQUENCE</scope>
    <source>
        <strain evidence="2">GTP1</strain>
    </source>
</reference>
<comment type="caution">
    <text evidence="2">The sequence shown here is derived from an EMBL/GenBank/DDBJ whole genome shotgun (WGS) entry which is preliminary data.</text>
</comment>
<evidence type="ECO:0000313" key="3">
    <source>
        <dbReference type="Proteomes" id="UP000596827"/>
    </source>
</evidence>
<dbReference type="Proteomes" id="UP000596827">
    <property type="component" value="Unassembled WGS sequence"/>
</dbReference>
<feature type="signal peptide" evidence="1">
    <location>
        <begin position="1"/>
        <end position="27"/>
    </location>
</feature>
<name>A0A923M4P9_9BURK</name>
<evidence type="ECO:0008006" key="4">
    <source>
        <dbReference type="Google" id="ProtNLM"/>
    </source>
</evidence>
<dbReference type="RefSeq" id="WP_187079799.1">
    <property type="nucleotide sequence ID" value="NZ_JACORU010000001.1"/>
</dbReference>
<feature type="chain" id="PRO_5037340928" description="Cytochrome c domain-containing protein" evidence="1">
    <location>
        <begin position="28"/>
        <end position="344"/>
    </location>
</feature>
<proteinExistence type="predicted"/>
<evidence type="ECO:0000313" key="2">
    <source>
        <dbReference type="EMBL" id="MBC5763345.1"/>
    </source>
</evidence>
<organism evidence="2 3">
    <name type="scientific">Ramlibacter albus</name>
    <dbReference type="NCBI Taxonomy" id="2079448"/>
    <lineage>
        <taxon>Bacteria</taxon>
        <taxon>Pseudomonadati</taxon>
        <taxon>Pseudomonadota</taxon>
        <taxon>Betaproteobacteria</taxon>
        <taxon>Burkholderiales</taxon>
        <taxon>Comamonadaceae</taxon>
        <taxon>Ramlibacter</taxon>
    </lineage>
</organism>
<protein>
    <recommendedName>
        <fullName evidence="4">Cytochrome c domain-containing protein</fullName>
    </recommendedName>
</protein>
<evidence type="ECO:0000256" key="1">
    <source>
        <dbReference type="SAM" id="SignalP"/>
    </source>
</evidence>
<gene>
    <name evidence="2" type="ORF">H8R02_02700</name>
</gene>
<keyword evidence="1" id="KW-0732">Signal</keyword>
<dbReference type="EMBL" id="JACORU010000001">
    <property type="protein sequence ID" value="MBC5763345.1"/>
    <property type="molecule type" value="Genomic_DNA"/>
</dbReference>
<keyword evidence="3" id="KW-1185">Reference proteome</keyword>
<sequence length="344" mass="37014">MPAPAAIARAFAALCLACIAYVTFAHADDAPLPARLADTGIDGANVIPFSPQYPLWSDGAGKRRWIALPRGAHVDASRADEWQFPPGTKLWKEFAVGGKPVETRYIERLSNGDWRFAAYVWNESGTEATLASPRGASVPVADAPNGRYLVPSRGDCLACHASAPVPVLGFSALQLSPDRDPLAPGGRPRTQGEIDLRALVASGVVRNLPPSLADKPPRIEATTPVERAALGYLHANCGHCHNTGEQRVPLKLTLAQRAGDARASHDEVLRTTIDSMSRWRPAGSDDARVVVPGHAGASVLAQRMRSRHPQVQMPPLGTQLPDTEGLALLTRWIDEDLPTRKETR</sequence>